<organism evidence="1 2">
    <name type="scientific">Hygrophoropsis aurantiaca</name>
    <dbReference type="NCBI Taxonomy" id="72124"/>
    <lineage>
        <taxon>Eukaryota</taxon>
        <taxon>Fungi</taxon>
        <taxon>Dikarya</taxon>
        <taxon>Basidiomycota</taxon>
        <taxon>Agaricomycotina</taxon>
        <taxon>Agaricomycetes</taxon>
        <taxon>Agaricomycetidae</taxon>
        <taxon>Boletales</taxon>
        <taxon>Coniophorineae</taxon>
        <taxon>Hygrophoropsidaceae</taxon>
        <taxon>Hygrophoropsis</taxon>
    </lineage>
</organism>
<gene>
    <name evidence="1" type="ORF">BJ138DRAFT_1158594</name>
</gene>
<sequence length="155" mass="17656">MCSRFPSRRLTCQPAVTIFLNMSRARRPRTSVINMSGHIQTLSRSLYFVHHQLATPSHRFHLSYQSSHLYLRIALDIRLACVIQQLQCKSDSRANTPPQNATSALVVSMPGTVHSLPHTQQFSIQLQNITYIQHVMCRAQESPPLNSWGSNSFRL</sequence>
<proteinExistence type="predicted"/>
<keyword evidence="2" id="KW-1185">Reference proteome</keyword>
<dbReference type="Proteomes" id="UP000790377">
    <property type="component" value="Unassembled WGS sequence"/>
</dbReference>
<comment type="caution">
    <text evidence="1">The sequence shown here is derived from an EMBL/GenBank/DDBJ whole genome shotgun (WGS) entry which is preliminary data.</text>
</comment>
<reference evidence="1" key="1">
    <citation type="journal article" date="2021" name="New Phytol.">
        <title>Evolutionary innovations through gain and loss of genes in the ectomycorrhizal Boletales.</title>
        <authorList>
            <person name="Wu G."/>
            <person name="Miyauchi S."/>
            <person name="Morin E."/>
            <person name="Kuo A."/>
            <person name="Drula E."/>
            <person name="Varga T."/>
            <person name="Kohler A."/>
            <person name="Feng B."/>
            <person name="Cao Y."/>
            <person name="Lipzen A."/>
            <person name="Daum C."/>
            <person name="Hundley H."/>
            <person name="Pangilinan J."/>
            <person name="Johnson J."/>
            <person name="Barry K."/>
            <person name="LaButti K."/>
            <person name="Ng V."/>
            <person name="Ahrendt S."/>
            <person name="Min B."/>
            <person name="Choi I.G."/>
            <person name="Park H."/>
            <person name="Plett J.M."/>
            <person name="Magnuson J."/>
            <person name="Spatafora J.W."/>
            <person name="Nagy L.G."/>
            <person name="Henrissat B."/>
            <person name="Grigoriev I.V."/>
            <person name="Yang Z.L."/>
            <person name="Xu J."/>
            <person name="Martin F.M."/>
        </authorList>
    </citation>
    <scope>NUCLEOTIDE SEQUENCE</scope>
    <source>
        <strain evidence="1">ATCC 28755</strain>
    </source>
</reference>
<protein>
    <submittedName>
        <fullName evidence="1">Uncharacterized protein</fullName>
    </submittedName>
</protein>
<dbReference type="EMBL" id="MU267851">
    <property type="protein sequence ID" value="KAH7908035.1"/>
    <property type="molecule type" value="Genomic_DNA"/>
</dbReference>
<name>A0ACB8A4S8_9AGAM</name>
<evidence type="ECO:0000313" key="2">
    <source>
        <dbReference type="Proteomes" id="UP000790377"/>
    </source>
</evidence>
<accession>A0ACB8A4S8</accession>
<evidence type="ECO:0000313" key="1">
    <source>
        <dbReference type="EMBL" id="KAH7908035.1"/>
    </source>
</evidence>